<evidence type="ECO:0000256" key="1">
    <source>
        <dbReference type="SAM" id="SignalP"/>
    </source>
</evidence>
<keyword evidence="1" id="KW-0732">Signal</keyword>
<feature type="signal peptide" evidence="1">
    <location>
        <begin position="1"/>
        <end position="27"/>
    </location>
</feature>
<dbReference type="EMBL" id="JBHSNL010000004">
    <property type="protein sequence ID" value="MFC5545967.1"/>
    <property type="molecule type" value="Genomic_DNA"/>
</dbReference>
<accession>A0ABW0RME8</accession>
<gene>
    <name evidence="3" type="ORF">ACFPQA_12945</name>
</gene>
<dbReference type="InterPro" id="IPR023210">
    <property type="entry name" value="NADP_OxRdtase_dom"/>
</dbReference>
<reference evidence="4" key="1">
    <citation type="journal article" date="2019" name="Int. J. Syst. Evol. Microbiol.">
        <title>The Global Catalogue of Microorganisms (GCM) 10K type strain sequencing project: providing services to taxonomists for standard genome sequencing and annotation.</title>
        <authorList>
            <consortium name="The Broad Institute Genomics Platform"/>
            <consortium name="The Broad Institute Genome Sequencing Center for Infectious Disease"/>
            <person name="Wu L."/>
            <person name="Ma J."/>
        </authorList>
    </citation>
    <scope>NUCLEOTIDE SEQUENCE [LARGE SCALE GENOMIC DNA]</scope>
    <source>
        <strain evidence="4">CGMCC 4.1799</strain>
    </source>
</reference>
<dbReference type="PANTHER" id="PTHR43312:SF1">
    <property type="entry name" value="NADP-DEPENDENT OXIDOREDUCTASE DOMAIN-CONTAINING PROTEIN"/>
    <property type="match status" value="1"/>
</dbReference>
<dbReference type="Pfam" id="PF00248">
    <property type="entry name" value="Aldo_ket_red"/>
    <property type="match status" value="1"/>
</dbReference>
<dbReference type="InterPro" id="IPR036812">
    <property type="entry name" value="NAD(P)_OxRdtase_dom_sf"/>
</dbReference>
<sequence length="310" mass="33961">MAGVSRRRFLIGAGLGSLALASSPLLAGKMATPGDAPQLRPIPSTGEPLPAIGMGTWITFNVGSDQRLIEQRTRVLETFLELGGAVIDCSPMYGSSADVVGAALETLDAHDRVFAASKIWTGDGSKTREQAASSAGRWGIPRFDLLQVHNLLSWQDHLATLKDMKARGEVRYLGITTSHGRRHDELARVIETEDLDFVQLTYNVLDREADKRLLPLAQERGVAVIVNRPFQGGSLFRRFQTEPLPGWAAEAGIGTWAAFFLKFIISHPAVTCAIPATTRIEHMRENMGAMYGPLPDAGQRRRMAEYVRQL</sequence>
<evidence type="ECO:0000259" key="2">
    <source>
        <dbReference type="Pfam" id="PF00248"/>
    </source>
</evidence>
<comment type="caution">
    <text evidence="3">The sequence shown here is derived from an EMBL/GenBank/DDBJ whole genome shotgun (WGS) entry which is preliminary data.</text>
</comment>
<feature type="chain" id="PRO_5046557199" evidence="1">
    <location>
        <begin position="28"/>
        <end position="310"/>
    </location>
</feature>
<name>A0ABW0RME8_9GAMM</name>
<dbReference type="PANTHER" id="PTHR43312">
    <property type="entry name" value="D-THREO-ALDOSE 1-DEHYDROGENASE"/>
    <property type="match status" value="1"/>
</dbReference>
<evidence type="ECO:0000313" key="3">
    <source>
        <dbReference type="EMBL" id="MFC5545967.1"/>
    </source>
</evidence>
<dbReference type="CDD" id="cd19095">
    <property type="entry name" value="AKR_PA4992-like"/>
    <property type="match status" value="1"/>
</dbReference>
<evidence type="ECO:0000313" key="4">
    <source>
        <dbReference type="Proteomes" id="UP001596055"/>
    </source>
</evidence>
<dbReference type="RefSeq" id="WP_248160249.1">
    <property type="nucleotide sequence ID" value="NZ_JAKZAJ010000005.1"/>
</dbReference>
<dbReference type="Proteomes" id="UP001596055">
    <property type="component" value="Unassembled WGS sequence"/>
</dbReference>
<organism evidence="3 4">
    <name type="scientific">Marinobacter koreensis</name>
    <dbReference type="NCBI Taxonomy" id="335974"/>
    <lineage>
        <taxon>Bacteria</taxon>
        <taxon>Pseudomonadati</taxon>
        <taxon>Pseudomonadota</taxon>
        <taxon>Gammaproteobacteria</taxon>
        <taxon>Pseudomonadales</taxon>
        <taxon>Marinobacteraceae</taxon>
        <taxon>Marinobacter</taxon>
    </lineage>
</organism>
<protein>
    <submittedName>
        <fullName evidence="3">Aldo/keto reductase</fullName>
    </submittedName>
</protein>
<dbReference type="SUPFAM" id="SSF51430">
    <property type="entry name" value="NAD(P)-linked oxidoreductase"/>
    <property type="match status" value="1"/>
</dbReference>
<dbReference type="Gene3D" id="3.20.20.100">
    <property type="entry name" value="NADP-dependent oxidoreductase domain"/>
    <property type="match status" value="1"/>
</dbReference>
<dbReference type="InterPro" id="IPR053135">
    <property type="entry name" value="AKR2_Oxidoreductase"/>
</dbReference>
<keyword evidence="4" id="KW-1185">Reference proteome</keyword>
<feature type="domain" description="NADP-dependent oxidoreductase" evidence="2">
    <location>
        <begin position="52"/>
        <end position="296"/>
    </location>
</feature>
<dbReference type="InterPro" id="IPR006311">
    <property type="entry name" value="TAT_signal"/>
</dbReference>
<proteinExistence type="predicted"/>
<dbReference type="PROSITE" id="PS51318">
    <property type="entry name" value="TAT"/>
    <property type="match status" value="1"/>
</dbReference>